<evidence type="ECO:0000256" key="1">
    <source>
        <dbReference type="ARBA" id="ARBA00004651"/>
    </source>
</evidence>
<reference evidence="9" key="1">
    <citation type="submission" date="2017-09" db="EMBL/GenBank/DDBJ databases">
        <authorList>
            <person name="Cho G.-S."/>
            <person name="Oguntoyinbo F.A."/>
            <person name="Cnockaert M."/>
            <person name="Kabisch J."/>
            <person name="Neve H."/>
            <person name="Bockelmann W."/>
            <person name="Wenning M."/>
            <person name="Franz C.M."/>
            <person name="Vandamme P."/>
        </authorList>
    </citation>
    <scope>NUCLEOTIDE SEQUENCE [LARGE SCALE GENOMIC DNA]</scope>
    <source>
        <strain evidence="9">MBT G8648</strain>
    </source>
</reference>
<proteinExistence type="inferred from homology"/>
<keyword evidence="6 7" id="KW-0472">Membrane</keyword>
<accession>A0A2A4HHJ6</accession>
<dbReference type="PANTHER" id="PTHR30086">
    <property type="entry name" value="ARGININE EXPORTER PROTEIN ARGO"/>
    <property type="match status" value="1"/>
</dbReference>
<feature type="transmembrane region" description="Helical" evidence="7">
    <location>
        <begin position="40"/>
        <end position="65"/>
    </location>
</feature>
<feature type="transmembrane region" description="Helical" evidence="7">
    <location>
        <begin position="6"/>
        <end position="28"/>
    </location>
</feature>
<dbReference type="PANTHER" id="PTHR30086:SF14">
    <property type="entry name" value="HOMOSERINE_HOMOSERINE LACTONE EFFLUX PROTEIN"/>
    <property type="match status" value="1"/>
</dbReference>
<evidence type="ECO:0000313" key="9">
    <source>
        <dbReference type="Proteomes" id="UP000218677"/>
    </source>
</evidence>
<keyword evidence="5 7" id="KW-1133">Transmembrane helix</keyword>
<evidence type="ECO:0000256" key="7">
    <source>
        <dbReference type="SAM" id="Phobius"/>
    </source>
</evidence>
<evidence type="ECO:0000256" key="3">
    <source>
        <dbReference type="ARBA" id="ARBA00022475"/>
    </source>
</evidence>
<comment type="caution">
    <text evidence="8">The sequence shown here is derived from an EMBL/GenBank/DDBJ whole genome shotgun (WGS) entry which is preliminary data.</text>
</comment>
<organism evidence="8 9">
    <name type="scientific">Vreelandella nigrificans</name>
    <dbReference type="NCBI Taxonomy" id="2042704"/>
    <lineage>
        <taxon>Bacteria</taxon>
        <taxon>Pseudomonadati</taxon>
        <taxon>Pseudomonadota</taxon>
        <taxon>Gammaproteobacteria</taxon>
        <taxon>Oceanospirillales</taxon>
        <taxon>Halomonadaceae</taxon>
        <taxon>Vreelandella</taxon>
    </lineage>
</organism>
<evidence type="ECO:0000256" key="4">
    <source>
        <dbReference type="ARBA" id="ARBA00022692"/>
    </source>
</evidence>
<dbReference type="AlphaFoldDB" id="A0A2A4HHJ6"/>
<gene>
    <name evidence="8" type="ORF">CPA45_17550</name>
</gene>
<dbReference type="Proteomes" id="UP000218677">
    <property type="component" value="Unassembled WGS sequence"/>
</dbReference>
<keyword evidence="4 7" id="KW-0812">Transmembrane</keyword>
<evidence type="ECO:0000256" key="5">
    <source>
        <dbReference type="ARBA" id="ARBA00022989"/>
    </source>
</evidence>
<dbReference type="Pfam" id="PF01810">
    <property type="entry name" value="LysE"/>
    <property type="match status" value="1"/>
</dbReference>
<keyword evidence="3" id="KW-1003">Cell membrane</keyword>
<dbReference type="PIRSF" id="PIRSF006324">
    <property type="entry name" value="LeuE"/>
    <property type="match status" value="1"/>
</dbReference>
<dbReference type="GO" id="GO:0042970">
    <property type="term" value="F:homoserine transmembrane transporter activity"/>
    <property type="evidence" value="ECO:0007669"/>
    <property type="project" value="TreeGrafter"/>
</dbReference>
<comment type="subcellular location">
    <subcellularLocation>
        <location evidence="1">Cell membrane</location>
        <topology evidence="1">Multi-pass membrane protein</topology>
    </subcellularLocation>
</comment>
<keyword evidence="9" id="KW-1185">Reference proteome</keyword>
<feature type="transmembrane region" description="Helical" evidence="7">
    <location>
        <begin position="143"/>
        <end position="163"/>
    </location>
</feature>
<dbReference type="EMBL" id="NWUX01000020">
    <property type="protein sequence ID" value="PCF94392.1"/>
    <property type="molecule type" value="Genomic_DNA"/>
</dbReference>
<evidence type="ECO:0000256" key="2">
    <source>
        <dbReference type="ARBA" id="ARBA00007928"/>
    </source>
</evidence>
<protein>
    <submittedName>
        <fullName evidence="8">Lysine transporter LysE</fullName>
    </submittedName>
</protein>
<sequence length="208" mass="22559">MGTEIWLLYASTVFILMSTPGPSQLLMLSNSISNGFHRSLFTAAGDLSANFLQMIVASIGLVSIIQQSGNFFTVVKWAGVAYLSYLGLRLIFSKKASNANLASQVRSSRSLYWQGFVTSAANPKAVIFFAALFPQFINPSEPLLHQFAILSATYLIMDAVFLFSYGKSAEWVSTKLKSSARQHLGKVSGSFLIGAAVLLGLKNVDTNL</sequence>
<dbReference type="InterPro" id="IPR001123">
    <property type="entry name" value="LeuE-type"/>
</dbReference>
<evidence type="ECO:0000313" key="8">
    <source>
        <dbReference type="EMBL" id="PCF94392.1"/>
    </source>
</evidence>
<evidence type="ECO:0000256" key="6">
    <source>
        <dbReference type="ARBA" id="ARBA00023136"/>
    </source>
</evidence>
<dbReference type="OrthoDB" id="9804822at2"/>
<name>A0A2A4HHJ6_9GAMM</name>
<comment type="similarity">
    <text evidence="2">Belongs to the Rht family.</text>
</comment>
<dbReference type="GO" id="GO:0005886">
    <property type="term" value="C:plasma membrane"/>
    <property type="evidence" value="ECO:0007669"/>
    <property type="project" value="UniProtKB-SubCell"/>
</dbReference>
<feature type="transmembrane region" description="Helical" evidence="7">
    <location>
        <begin position="71"/>
        <end position="92"/>
    </location>
</feature>